<dbReference type="AlphaFoldDB" id="E3LKL1"/>
<evidence type="ECO:0000313" key="2">
    <source>
        <dbReference type="EMBL" id="EFP00035.1"/>
    </source>
</evidence>
<protein>
    <submittedName>
        <fullName evidence="2">Uncharacterized protein</fullName>
    </submittedName>
</protein>
<name>E3LKL1_CAERE</name>
<feature type="region of interest" description="Disordered" evidence="1">
    <location>
        <begin position="54"/>
        <end position="95"/>
    </location>
</feature>
<gene>
    <name evidence="2" type="ORF">CRE_18967</name>
</gene>
<evidence type="ECO:0000256" key="1">
    <source>
        <dbReference type="SAM" id="MobiDB-lite"/>
    </source>
</evidence>
<dbReference type="HOGENOM" id="CLU_2374745_0_0_1"/>
<proteinExistence type="predicted"/>
<dbReference type="InParanoid" id="E3LKL1"/>
<feature type="compositionally biased region" description="Basic and acidic residues" evidence="1">
    <location>
        <begin position="81"/>
        <end position="95"/>
    </location>
</feature>
<organism evidence="3">
    <name type="scientific">Caenorhabditis remanei</name>
    <name type="common">Caenorhabditis vulgaris</name>
    <dbReference type="NCBI Taxonomy" id="31234"/>
    <lineage>
        <taxon>Eukaryota</taxon>
        <taxon>Metazoa</taxon>
        <taxon>Ecdysozoa</taxon>
        <taxon>Nematoda</taxon>
        <taxon>Chromadorea</taxon>
        <taxon>Rhabditida</taxon>
        <taxon>Rhabditina</taxon>
        <taxon>Rhabditomorpha</taxon>
        <taxon>Rhabditoidea</taxon>
        <taxon>Rhabditidae</taxon>
        <taxon>Peloderinae</taxon>
        <taxon>Caenorhabditis</taxon>
    </lineage>
</organism>
<reference evidence="2" key="1">
    <citation type="submission" date="2007-07" db="EMBL/GenBank/DDBJ databases">
        <title>PCAP assembly of the Caenorhabditis remanei genome.</title>
        <authorList>
            <consortium name="The Caenorhabditis remanei Sequencing Consortium"/>
            <person name="Wilson R.K."/>
        </authorList>
    </citation>
    <scope>NUCLEOTIDE SEQUENCE [LARGE SCALE GENOMIC DNA]</scope>
    <source>
        <strain evidence="2">PB4641</strain>
    </source>
</reference>
<keyword evidence="3" id="KW-1185">Reference proteome</keyword>
<feature type="compositionally biased region" description="Polar residues" evidence="1">
    <location>
        <begin position="54"/>
        <end position="76"/>
    </location>
</feature>
<accession>E3LKL1</accession>
<sequence length="95" mass="10435">MTVPLAFDQPTRPLDDQLPYFSVLIRMEERRNQHSTLLCSEAIDRNCRPLSMVSTAPTTVSAPNPAPKSTSSTGNTPMEIDEVKEVKKTKASSDG</sequence>
<dbReference type="Proteomes" id="UP000008281">
    <property type="component" value="Unassembled WGS sequence"/>
</dbReference>
<evidence type="ECO:0000313" key="3">
    <source>
        <dbReference type="Proteomes" id="UP000008281"/>
    </source>
</evidence>
<dbReference type="EMBL" id="DS268410">
    <property type="protein sequence ID" value="EFP00035.1"/>
    <property type="molecule type" value="Genomic_DNA"/>
</dbReference>